<sequence>MDVSQKEAIQLLGVMEGMKDHSGRLERYKTPSLDNPLPMLNWLATLFVVNTDGDVTASAMKIDNNSITFYITNNDSIRRSAATDNLLHVFERALAADPTDLNSIYSPFIEFSVKYCYPRIQKKVRKLM</sequence>
<organism evidence="1 2">
    <name type="scientific">Obba rivulosa</name>
    <dbReference type="NCBI Taxonomy" id="1052685"/>
    <lineage>
        <taxon>Eukaryota</taxon>
        <taxon>Fungi</taxon>
        <taxon>Dikarya</taxon>
        <taxon>Basidiomycota</taxon>
        <taxon>Agaricomycotina</taxon>
        <taxon>Agaricomycetes</taxon>
        <taxon>Polyporales</taxon>
        <taxon>Gelatoporiaceae</taxon>
        <taxon>Obba</taxon>
    </lineage>
</organism>
<evidence type="ECO:0000313" key="2">
    <source>
        <dbReference type="Proteomes" id="UP000250043"/>
    </source>
</evidence>
<protein>
    <submittedName>
        <fullName evidence="1">Uncharacterized protein</fullName>
    </submittedName>
</protein>
<dbReference type="AlphaFoldDB" id="A0A8E2DJT1"/>
<dbReference type="OrthoDB" id="10670118at2759"/>
<proteinExistence type="predicted"/>
<name>A0A8E2DJT1_9APHY</name>
<keyword evidence="2" id="KW-1185">Reference proteome</keyword>
<reference evidence="1 2" key="1">
    <citation type="submission" date="2016-07" db="EMBL/GenBank/DDBJ databases">
        <title>Draft genome of the white-rot fungus Obba rivulosa 3A-2.</title>
        <authorList>
            <consortium name="DOE Joint Genome Institute"/>
            <person name="Miettinen O."/>
            <person name="Riley R."/>
            <person name="Acob R."/>
            <person name="Barry K."/>
            <person name="Cullen D."/>
            <person name="De Vries R."/>
            <person name="Hainaut M."/>
            <person name="Hatakka A."/>
            <person name="Henrissat B."/>
            <person name="Hilden K."/>
            <person name="Kuo R."/>
            <person name="Labutti K."/>
            <person name="Lipzen A."/>
            <person name="Makela M.R."/>
            <person name="Sandor L."/>
            <person name="Spatafora J.W."/>
            <person name="Grigoriev I.V."/>
            <person name="Hibbett D.S."/>
        </authorList>
    </citation>
    <scope>NUCLEOTIDE SEQUENCE [LARGE SCALE GENOMIC DNA]</scope>
    <source>
        <strain evidence="1 2">3A-2</strain>
    </source>
</reference>
<dbReference type="EMBL" id="KV722429">
    <property type="protein sequence ID" value="OCH89351.1"/>
    <property type="molecule type" value="Genomic_DNA"/>
</dbReference>
<evidence type="ECO:0000313" key="1">
    <source>
        <dbReference type="EMBL" id="OCH89351.1"/>
    </source>
</evidence>
<dbReference type="Proteomes" id="UP000250043">
    <property type="component" value="Unassembled WGS sequence"/>
</dbReference>
<gene>
    <name evidence="1" type="ORF">OBBRIDRAFT_835905</name>
</gene>
<accession>A0A8E2DJT1</accession>